<keyword evidence="9 13" id="KW-1015">Disulfide bond</keyword>
<evidence type="ECO:0000256" key="6">
    <source>
        <dbReference type="ARBA" id="ARBA00022525"/>
    </source>
</evidence>
<dbReference type="InterPro" id="IPR006045">
    <property type="entry name" value="Cupin_1"/>
</dbReference>
<feature type="binding site" evidence="11">
    <location>
        <position position="113"/>
    </location>
    <ligand>
        <name>oxalate</name>
        <dbReference type="ChEBI" id="CHEBI:30623"/>
    </ligand>
</feature>
<dbReference type="OrthoDB" id="1921208at2759"/>
<comment type="subunit">
    <text evidence="4">Oligomer (believed to be a pentamer but probably hexamer).</text>
</comment>
<organism evidence="16 17">
    <name type="scientific">Zizania palustris</name>
    <name type="common">Northern wild rice</name>
    <dbReference type="NCBI Taxonomy" id="103762"/>
    <lineage>
        <taxon>Eukaryota</taxon>
        <taxon>Viridiplantae</taxon>
        <taxon>Streptophyta</taxon>
        <taxon>Embryophyta</taxon>
        <taxon>Tracheophyta</taxon>
        <taxon>Spermatophyta</taxon>
        <taxon>Magnoliopsida</taxon>
        <taxon>Liliopsida</taxon>
        <taxon>Poales</taxon>
        <taxon>Poaceae</taxon>
        <taxon>BOP clade</taxon>
        <taxon>Oryzoideae</taxon>
        <taxon>Oryzeae</taxon>
        <taxon>Zizaniinae</taxon>
        <taxon>Zizania</taxon>
    </lineage>
</organism>
<comment type="caution">
    <text evidence="16">The sequence shown here is derived from an EMBL/GenBank/DDBJ whole genome shotgun (WGS) entry which is preliminary data.</text>
</comment>
<evidence type="ECO:0000256" key="8">
    <source>
        <dbReference type="ARBA" id="ARBA00022729"/>
    </source>
</evidence>
<dbReference type="CDD" id="cd02241">
    <property type="entry name" value="cupin_OxOx"/>
    <property type="match status" value="1"/>
</dbReference>
<feature type="signal peptide" evidence="14">
    <location>
        <begin position="1"/>
        <end position="25"/>
    </location>
</feature>
<feature type="binding site" evidence="11">
    <location>
        <position position="108"/>
    </location>
    <ligand>
        <name>oxalate</name>
        <dbReference type="ChEBI" id="CHEBI:30623"/>
    </ligand>
</feature>
<feature type="binding site" evidence="12">
    <location>
        <position position="106"/>
    </location>
    <ligand>
        <name>Mn(2+)</name>
        <dbReference type="ChEBI" id="CHEBI:29035"/>
    </ligand>
</feature>
<evidence type="ECO:0000256" key="4">
    <source>
        <dbReference type="ARBA" id="ARBA00011268"/>
    </source>
</evidence>
<comment type="similarity">
    <text evidence="3">Belongs to the germin family.</text>
</comment>
<evidence type="ECO:0000259" key="15">
    <source>
        <dbReference type="SMART" id="SM00835"/>
    </source>
</evidence>
<keyword evidence="8 14" id="KW-0732">Signal</keyword>
<evidence type="ECO:0000313" key="16">
    <source>
        <dbReference type="EMBL" id="KAG8087448.1"/>
    </source>
</evidence>
<keyword evidence="10 11" id="KW-0464">Manganese</keyword>
<dbReference type="GO" id="GO:0048046">
    <property type="term" value="C:apoplast"/>
    <property type="evidence" value="ECO:0007669"/>
    <property type="project" value="UniProtKB-SubCell"/>
</dbReference>
<keyword evidence="17" id="KW-1185">Reference proteome</keyword>
<dbReference type="FunFam" id="2.60.120.10:FF:000047">
    <property type="entry name" value="Auxin-binding protein ABP19a"/>
    <property type="match status" value="1"/>
</dbReference>
<dbReference type="InterPro" id="IPR001929">
    <property type="entry name" value="Germin"/>
</dbReference>
<reference evidence="16" key="2">
    <citation type="submission" date="2021-02" db="EMBL/GenBank/DDBJ databases">
        <authorList>
            <person name="Kimball J.A."/>
            <person name="Haas M.W."/>
            <person name="Macchietto M."/>
            <person name="Kono T."/>
            <person name="Duquette J."/>
            <person name="Shao M."/>
        </authorList>
    </citation>
    <scope>NUCLEOTIDE SEQUENCE</scope>
    <source>
        <tissue evidence="16">Fresh leaf tissue</tissue>
    </source>
</reference>
<proteinExistence type="inferred from homology"/>
<accession>A0A8J6BQE3</accession>
<feature type="binding site" evidence="12">
    <location>
        <position position="153"/>
    </location>
    <ligand>
        <name>Mn(2+)</name>
        <dbReference type="ChEBI" id="CHEBI:29035"/>
    </ligand>
</feature>
<dbReference type="InterPro" id="IPR019780">
    <property type="entry name" value="Germin_Mn-BS"/>
</dbReference>
<protein>
    <recommendedName>
        <fullName evidence="15">Cupin type-1 domain-containing protein</fullName>
    </recommendedName>
</protein>
<dbReference type="GO" id="GO:0030145">
    <property type="term" value="F:manganese ion binding"/>
    <property type="evidence" value="ECO:0007669"/>
    <property type="project" value="InterPro"/>
</dbReference>
<feature type="disulfide bond" evidence="13">
    <location>
        <begin position="29"/>
        <end position="44"/>
    </location>
</feature>
<name>A0A8J6BQE3_ZIZPA</name>
<gene>
    <name evidence="16" type="ORF">GUJ93_ZPchr0010g10462</name>
</gene>
<dbReference type="PANTHER" id="PTHR31238">
    <property type="entry name" value="GERMIN-LIKE PROTEIN SUBFAMILY 3 MEMBER 3"/>
    <property type="match status" value="1"/>
</dbReference>
<evidence type="ECO:0000256" key="9">
    <source>
        <dbReference type="ARBA" id="ARBA00023157"/>
    </source>
</evidence>
<feature type="binding site" evidence="12">
    <location>
        <position position="113"/>
    </location>
    <ligand>
        <name>Mn(2+)</name>
        <dbReference type="ChEBI" id="CHEBI:29035"/>
    </ligand>
</feature>
<evidence type="ECO:0000256" key="13">
    <source>
        <dbReference type="PIRSR" id="PIRSR601929-3"/>
    </source>
</evidence>
<evidence type="ECO:0000256" key="2">
    <source>
        <dbReference type="ARBA" id="ARBA00004271"/>
    </source>
</evidence>
<evidence type="ECO:0000313" key="17">
    <source>
        <dbReference type="Proteomes" id="UP000729402"/>
    </source>
</evidence>
<feature type="chain" id="PRO_5035215167" description="Cupin type-1 domain-containing protein" evidence="14">
    <location>
        <begin position="26"/>
        <end position="215"/>
    </location>
</feature>
<keyword evidence="7 11" id="KW-0479">Metal-binding</keyword>
<dbReference type="SMART" id="SM00835">
    <property type="entry name" value="Cupin_1"/>
    <property type="match status" value="1"/>
</dbReference>
<comment type="subcellular location">
    <subcellularLocation>
        <location evidence="2">Secreted</location>
        <location evidence="2">Extracellular space</location>
        <location evidence="2">Apoplast</location>
    </subcellularLocation>
</comment>
<dbReference type="EMBL" id="JAAALK010000082">
    <property type="protein sequence ID" value="KAG8087448.1"/>
    <property type="molecule type" value="Genomic_DNA"/>
</dbReference>
<evidence type="ECO:0000256" key="11">
    <source>
        <dbReference type="PIRSR" id="PIRSR601929-1"/>
    </source>
</evidence>
<sequence length="215" mass="22528">MAKIELLGAVLLTVMLLPFSSTALTQDFCVADMNGGDTPTGYICRAPATVTSGDFSYHGLARPGTLIRPFNVSLASAFVGQFPAVNGLGISATRVDLLPGGVVPLHTHPAGSELLFVLEGSLSAGFISAESNSVYIQTVNKGDLFVFPQGLLHFQYNVGNTTAVALAAYSSSNPGLQIVDYALFRNRLPTAVVNKVTFISEAEVTRLKALFAGSG</sequence>
<feature type="binding site" evidence="12">
    <location>
        <position position="108"/>
    </location>
    <ligand>
        <name>Mn(2+)</name>
        <dbReference type="ChEBI" id="CHEBI:29035"/>
    </ligand>
</feature>
<evidence type="ECO:0000256" key="10">
    <source>
        <dbReference type="ARBA" id="ARBA00023211"/>
    </source>
</evidence>
<comment type="function">
    <text evidence="1">May play a role in plant defense. Probably has no oxalate oxidase activity even if the active site is conserved.</text>
</comment>
<dbReference type="PROSITE" id="PS00725">
    <property type="entry name" value="GERMIN"/>
    <property type="match status" value="1"/>
</dbReference>
<keyword evidence="6" id="KW-0964">Secreted</keyword>
<evidence type="ECO:0000256" key="3">
    <source>
        <dbReference type="ARBA" id="ARBA00007456"/>
    </source>
</evidence>
<evidence type="ECO:0000256" key="12">
    <source>
        <dbReference type="PIRSR" id="PIRSR601929-2"/>
    </source>
</evidence>
<dbReference type="AlphaFoldDB" id="A0A8J6BQE3"/>
<feature type="domain" description="Cupin type-1" evidence="15">
    <location>
        <begin position="58"/>
        <end position="205"/>
    </location>
</feature>
<evidence type="ECO:0000256" key="5">
    <source>
        <dbReference type="ARBA" id="ARBA00022523"/>
    </source>
</evidence>
<evidence type="ECO:0000256" key="7">
    <source>
        <dbReference type="ARBA" id="ARBA00022723"/>
    </source>
</evidence>
<evidence type="ECO:0000256" key="14">
    <source>
        <dbReference type="SAM" id="SignalP"/>
    </source>
</evidence>
<evidence type="ECO:0000256" key="1">
    <source>
        <dbReference type="ARBA" id="ARBA00003629"/>
    </source>
</evidence>
<keyword evidence="5" id="KW-0052">Apoplast</keyword>
<dbReference type="Pfam" id="PF00190">
    <property type="entry name" value="Cupin_1"/>
    <property type="match status" value="1"/>
</dbReference>
<dbReference type="Proteomes" id="UP000729402">
    <property type="component" value="Unassembled WGS sequence"/>
</dbReference>
<reference evidence="16" key="1">
    <citation type="journal article" date="2021" name="bioRxiv">
        <title>Whole Genome Assembly and Annotation of Northern Wild Rice, Zizania palustris L., Supports a Whole Genome Duplication in the Zizania Genus.</title>
        <authorList>
            <person name="Haas M."/>
            <person name="Kono T."/>
            <person name="Macchietto M."/>
            <person name="Millas R."/>
            <person name="McGilp L."/>
            <person name="Shao M."/>
            <person name="Duquette J."/>
            <person name="Hirsch C.N."/>
            <person name="Kimball J."/>
        </authorList>
    </citation>
    <scope>NUCLEOTIDE SEQUENCE</scope>
    <source>
        <tissue evidence="16">Fresh leaf tissue</tissue>
    </source>
</reference>